<feature type="chain" id="PRO_5017057985" evidence="1">
    <location>
        <begin position="21"/>
        <end position="82"/>
    </location>
</feature>
<dbReference type="OrthoDB" id="2818448at2759"/>
<gene>
    <name evidence="2" type="ORF">DDE83_004925</name>
</gene>
<evidence type="ECO:0000313" key="2">
    <source>
        <dbReference type="EMBL" id="RAR10781.1"/>
    </source>
</evidence>
<protein>
    <submittedName>
        <fullName evidence="2">Uncharacterized protein</fullName>
    </submittedName>
</protein>
<evidence type="ECO:0000313" key="3">
    <source>
        <dbReference type="Proteomes" id="UP000249619"/>
    </source>
</evidence>
<dbReference type="AlphaFoldDB" id="A0A364N349"/>
<feature type="signal peptide" evidence="1">
    <location>
        <begin position="1"/>
        <end position="20"/>
    </location>
</feature>
<reference evidence="3" key="1">
    <citation type="submission" date="2018-05" db="EMBL/GenBank/DDBJ databases">
        <title>Draft genome sequence of Stemphylium lycopersici strain CIDEFI 213.</title>
        <authorList>
            <person name="Medina R."/>
            <person name="Franco M.E.E."/>
            <person name="Lucentini C.G."/>
            <person name="Saparrat M.C.N."/>
            <person name="Balatti P.A."/>
        </authorList>
    </citation>
    <scope>NUCLEOTIDE SEQUENCE [LARGE SCALE GENOMIC DNA]</scope>
    <source>
        <strain evidence="3">CIDEFI 213</strain>
    </source>
</reference>
<sequence length="82" mass="8676">MVRISAIVGLLVTMAMGVQAGLYCQCLKPDGSHCCIADNNGGCTQSCMNVAPIFENDNPCNAGGKYSDVSAWNAQWRTACND</sequence>
<proteinExistence type="predicted"/>
<comment type="caution">
    <text evidence="2">The sequence shown here is derived from an EMBL/GenBank/DDBJ whole genome shotgun (WGS) entry which is preliminary data.</text>
</comment>
<evidence type="ECO:0000256" key="1">
    <source>
        <dbReference type="SAM" id="SignalP"/>
    </source>
</evidence>
<dbReference type="Proteomes" id="UP000249619">
    <property type="component" value="Unassembled WGS sequence"/>
</dbReference>
<keyword evidence="1" id="KW-0732">Signal</keyword>
<name>A0A364N349_STELY</name>
<dbReference type="EMBL" id="QGDH01000063">
    <property type="protein sequence ID" value="RAR10781.1"/>
    <property type="molecule type" value="Genomic_DNA"/>
</dbReference>
<organism evidence="2 3">
    <name type="scientific">Stemphylium lycopersici</name>
    <name type="common">Tomato gray leaf spot disease fungus</name>
    <name type="synonym">Thyrospora lycopersici</name>
    <dbReference type="NCBI Taxonomy" id="183478"/>
    <lineage>
        <taxon>Eukaryota</taxon>
        <taxon>Fungi</taxon>
        <taxon>Dikarya</taxon>
        <taxon>Ascomycota</taxon>
        <taxon>Pezizomycotina</taxon>
        <taxon>Dothideomycetes</taxon>
        <taxon>Pleosporomycetidae</taxon>
        <taxon>Pleosporales</taxon>
        <taxon>Pleosporineae</taxon>
        <taxon>Pleosporaceae</taxon>
        <taxon>Stemphylium</taxon>
    </lineage>
</organism>
<accession>A0A364N349</accession>
<keyword evidence="3" id="KW-1185">Reference proteome</keyword>